<feature type="transmembrane region" description="Helical" evidence="1">
    <location>
        <begin position="481"/>
        <end position="504"/>
    </location>
</feature>
<feature type="transmembrane region" description="Helical" evidence="1">
    <location>
        <begin position="446"/>
        <end position="469"/>
    </location>
</feature>
<sequence>MIPQEKYYLKVGRADDLKNPVERRIYRAFEILPGLLAWGTLFLVIFFSWLKPVWIALFIIIFDFYWFVRAIHFSFHLVMSYIKMRKHLKENWLNKLENLKNKTRLGQSQNWQGIYHLVILPMVKEGFEVVNSTFEALLKSDYPKDKMIVVLATEERAGQTAEEVAKEIEKKFSDKFYKFLITRHPQDIVGETVGKGSNETWAGKEAKEKIIDPLGIPYENIIVSCFDIDTQVYPKYFSCLTYHYLTCSNPTRSSFQPIPLYNNNIWQAPIFSRIVATCNVFWQMMQQERPEKLVTYSSHSMSFKALVEMDFWQTNVVSEDAGIFWKSYLFYDGDYQIVPLFYPISMDACLADNLFKTAVGQYKQQRRWAWGAEGIPYLFFGFLKNSLSQGPKISLIKKIRYTFLLLGGFWAWAVTALIILFLGWLPLTLGGQEFNTTILSYNLPQLTSRIMTLAMIGLFVSAIISTLLLPSKPAYFKKRRWLFMVLQWILLPVTLVIFGTFPALDAQTRLMLGKYMGFWWTEKKRGKVTQSEFYFEKP</sequence>
<feature type="transmembrane region" description="Helical" evidence="1">
    <location>
        <begin position="55"/>
        <end position="79"/>
    </location>
</feature>
<organism evidence="2 3">
    <name type="scientific">Candidatus Portnoybacteria bacterium RIFCSPLOWO2_02_FULL_40_15</name>
    <dbReference type="NCBI Taxonomy" id="1802002"/>
    <lineage>
        <taxon>Bacteria</taxon>
        <taxon>Candidatus Portnoyibacteriota</taxon>
    </lineage>
</organism>
<evidence type="ECO:0000313" key="3">
    <source>
        <dbReference type="Proteomes" id="UP000177020"/>
    </source>
</evidence>
<keyword evidence="1" id="KW-0472">Membrane</keyword>
<evidence type="ECO:0008006" key="4">
    <source>
        <dbReference type="Google" id="ProtNLM"/>
    </source>
</evidence>
<name>A0A1G2FQB1_9BACT</name>
<evidence type="ECO:0000313" key="2">
    <source>
        <dbReference type="EMBL" id="OGZ40269.1"/>
    </source>
</evidence>
<feature type="transmembrane region" description="Helical" evidence="1">
    <location>
        <begin position="401"/>
        <end position="426"/>
    </location>
</feature>
<keyword evidence="1" id="KW-0812">Transmembrane</keyword>
<keyword evidence="1" id="KW-1133">Transmembrane helix</keyword>
<dbReference type="InterPro" id="IPR029044">
    <property type="entry name" value="Nucleotide-diphossugar_trans"/>
</dbReference>
<feature type="transmembrane region" description="Helical" evidence="1">
    <location>
        <begin position="28"/>
        <end position="49"/>
    </location>
</feature>
<accession>A0A1G2FQB1</accession>
<dbReference type="Proteomes" id="UP000177020">
    <property type="component" value="Unassembled WGS sequence"/>
</dbReference>
<dbReference type="PANTHER" id="PTHR36851:SF1">
    <property type="entry name" value="GLYCO_TRANS_2-LIKE DOMAIN-CONTAINING PROTEIN"/>
    <property type="match status" value="1"/>
</dbReference>
<gene>
    <name evidence="2" type="ORF">A3I20_02040</name>
</gene>
<protein>
    <recommendedName>
        <fullName evidence="4">Glycosyltransferase 2-like domain-containing protein</fullName>
    </recommendedName>
</protein>
<comment type="caution">
    <text evidence="2">The sequence shown here is derived from an EMBL/GenBank/DDBJ whole genome shotgun (WGS) entry which is preliminary data.</text>
</comment>
<dbReference type="PANTHER" id="PTHR36851">
    <property type="entry name" value="UNNAMED PRODUCT"/>
    <property type="match status" value="1"/>
</dbReference>
<evidence type="ECO:0000256" key="1">
    <source>
        <dbReference type="SAM" id="Phobius"/>
    </source>
</evidence>
<dbReference type="EMBL" id="MHNG01000021">
    <property type="protein sequence ID" value="OGZ40269.1"/>
    <property type="molecule type" value="Genomic_DNA"/>
</dbReference>
<proteinExistence type="predicted"/>
<dbReference type="AlphaFoldDB" id="A0A1G2FQB1"/>
<reference evidence="2 3" key="1">
    <citation type="journal article" date="2016" name="Nat. Commun.">
        <title>Thousands of microbial genomes shed light on interconnected biogeochemical processes in an aquifer system.</title>
        <authorList>
            <person name="Anantharaman K."/>
            <person name="Brown C.T."/>
            <person name="Hug L.A."/>
            <person name="Sharon I."/>
            <person name="Castelle C.J."/>
            <person name="Probst A.J."/>
            <person name="Thomas B.C."/>
            <person name="Singh A."/>
            <person name="Wilkins M.J."/>
            <person name="Karaoz U."/>
            <person name="Brodie E.L."/>
            <person name="Williams K.H."/>
            <person name="Hubbard S.S."/>
            <person name="Banfield J.F."/>
        </authorList>
    </citation>
    <scope>NUCLEOTIDE SEQUENCE [LARGE SCALE GENOMIC DNA]</scope>
</reference>
<dbReference type="Gene3D" id="3.90.550.10">
    <property type="entry name" value="Spore Coat Polysaccharide Biosynthesis Protein SpsA, Chain A"/>
    <property type="match status" value="1"/>
</dbReference>